<dbReference type="Proteomes" id="UP000479000">
    <property type="component" value="Unassembled WGS sequence"/>
</dbReference>
<dbReference type="AlphaFoldDB" id="A0A6H5HFJ6"/>
<reference evidence="1 2" key="1">
    <citation type="submission" date="2020-02" db="EMBL/GenBank/DDBJ databases">
        <authorList>
            <person name="Ferguson B K."/>
        </authorList>
    </citation>
    <scope>NUCLEOTIDE SEQUENCE [LARGE SCALE GENOMIC DNA]</scope>
</reference>
<gene>
    <name evidence="1" type="ORF">NTEN_LOCUS17176</name>
</gene>
<name>A0A6H5HFJ6_9HEMI</name>
<dbReference type="EMBL" id="CADCXU010025431">
    <property type="protein sequence ID" value="CAB0012435.1"/>
    <property type="molecule type" value="Genomic_DNA"/>
</dbReference>
<proteinExistence type="predicted"/>
<organism evidence="1 2">
    <name type="scientific">Nesidiocoris tenuis</name>
    <dbReference type="NCBI Taxonomy" id="355587"/>
    <lineage>
        <taxon>Eukaryota</taxon>
        <taxon>Metazoa</taxon>
        <taxon>Ecdysozoa</taxon>
        <taxon>Arthropoda</taxon>
        <taxon>Hexapoda</taxon>
        <taxon>Insecta</taxon>
        <taxon>Pterygota</taxon>
        <taxon>Neoptera</taxon>
        <taxon>Paraneoptera</taxon>
        <taxon>Hemiptera</taxon>
        <taxon>Heteroptera</taxon>
        <taxon>Panheteroptera</taxon>
        <taxon>Cimicomorpha</taxon>
        <taxon>Miridae</taxon>
        <taxon>Dicyphina</taxon>
        <taxon>Nesidiocoris</taxon>
    </lineage>
</organism>
<sequence>MRHYDVPIEASSATRLTPCVKVMHALTGNDVNREGERTAYEVRGIRQTRFAAFEAFAFSAFSPSGDGEVTFLSFLNRDSLRLCIRLVRHPLAFSEVPQWLESLVARLAPILWRDQPSSAAVIKINHLWIQRKNSRRLRFQLKNQHFPQLNGDFSTNKLELQIWQLLPKRFLTPYKERQLAVHLQVLQEPACSGVPKLDAAFELSLDDEVGRYFRYWGSRFSADEQKRINFRRMCHMAISPFVPVTEAPGREGTIFQKHNVLICIEARPLLNGHFPYGRDRWNLQYSNHQFRQSKFASAPLGLNFPKEDNCERIDNSSAWHAKLDTSKRGKAWNRLGRERRPLASRNKLTRTYPTVIRRVITVAEDAMLPSCQEDLIENKH</sequence>
<accession>A0A6H5HFJ6</accession>
<evidence type="ECO:0000313" key="1">
    <source>
        <dbReference type="EMBL" id="CAB0012435.1"/>
    </source>
</evidence>
<protein>
    <submittedName>
        <fullName evidence="1">Uncharacterized protein</fullName>
    </submittedName>
</protein>
<keyword evidence="2" id="KW-1185">Reference proteome</keyword>
<evidence type="ECO:0000313" key="2">
    <source>
        <dbReference type="Proteomes" id="UP000479000"/>
    </source>
</evidence>